<dbReference type="EMBL" id="CM023481">
    <property type="protein sequence ID" value="KAH6944864.1"/>
    <property type="molecule type" value="Genomic_DNA"/>
</dbReference>
<reference evidence="1" key="1">
    <citation type="submission" date="2020-05" db="EMBL/GenBank/DDBJ databases">
        <title>Large-scale comparative analyses of tick genomes elucidate their genetic diversity and vector capacities.</title>
        <authorList>
            <person name="Jia N."/>
            <person name="Wang J."/>
            <person name="Shi W."/>
            <person name="Du L."/>
            <person name="Sun Y."/>
            <person name="Zhan W."/>
            <person name="Jiang J."/>
            <person name="Wang Q."/>
            <person name="Zhang B."/>
            <person name="Ji P."/>
            <person name="Sakyi L.B."/>
            <person name="Cui X."/>
            <person name="Yuan T."/>
            <person name="Jiang B."/>
            <person name="Yang W."/>
            <person name="Lam T.T.-Y."/>
            <person name="Chang Q."/>
            <person name="Ding S."/>
            <person name="Wang X."/>
            <person name="Zhu J."/>
            <person name="Ruan X."/>
            <person name="Zhao L."/>
            <person name="Wei J."/>
            <person name="Que T."/>
            <person name="Du C."/>
            <person name="Cheng J."/>
            <person name="Dai P."/>
            <person name="Han X."/>
            <person name="Huang E."/>
            <person name="Gao Y."/>
            <person name="Liu J."/>
            <person name="Shao H."/>
            <person name="Ye R."/>
            <person name="Li L."/>
            <person name="Wei W."/>
            <person name="Wang X."/>
            <person name="Wang C."/>
            <person name="Yang T."/>
            <person name="Huo Q."/>
            <person name="Li W."/>
            <person name="Guo W."/>
            <person name="Chen H."/>
            <person name="Zhou L."/>
            <person name="Ni X."/>
            <person name="Tian J."/>
            <person name="Zhou Y."/>
            <person name="Sheng Y."/>
            <person name="Liu T."/>
            <person name="Pan Y."/>
            <person name="Xia L."/>
            <person name="Li J."/>
            <person name="Zhao F."/>
            <person name="Cao W."/>
        </authorList>
    </citation>
    <scope>NUCLEOTIDE SEQUENCE</scope>
    <source>
        <strain evidence="1">Hyas-2018</strain>
    </source>
</reference>
<sequence>MDSNKTYLIGVLGAIHLLAHSWMQVLPATVQNCFTQAKFVREGGGEGKIDRDAEDCESLLAEVLERQGDAAEQMNFDTFRHIDGNVVTSSEFSDSEIIATTAPCPASSKSNDDNGDAELDDGPSLSDVAHAVSVM</sequence>
<organism evidence="1 2">
    <name type="scientific">Hyalomma asiaticum</name>
    <name type="common">Tick</name>
    <dbReference type="NCBI Taxonomy" id="266040"/>
    <lineage>
        <taxon>Eukaryota</taxon>
        <taxon>Metazoa</taxon>
        <taxon>Ecdysozoa</taxon>
        <taxon>Arthropoda</taxon>
        <taxon>Chelicerata</taxon>
        <taxon>Arachnida</taxon>
        <taxon>Acari</taxon>
        <taxon>Parasitiformes</taxon>
        <taxon>Ixodida</taxon>
        <taxon>Ixodoidea</taxon>
        <taxon>Ixodidae</taxon>
        <taxon>Hyalomminae</taxon>
        <taxon>Hyalomma</taxon>
    </lineage>
</organism>
<evidence type="ECO:0000313" key="2">
    <source>
        <dbReference type="Proteomes" id="UP000821845"/>
    </source>
</evidence>
<gene>
    <name evidence="1" type="ORF">HPB50_005637</name>
</gene>
<protein>
    <submittedName>
        <fullName evidence="1">Uncharacterized protein</fullName>
    </submittedName>
</protein>
<accession>A0ACB7TFE6</accession>
<dbReference type="Proteomes" id="UP000821845">
    <property type="component" value="Chromosome 1"/>
</dbReference>
<keyword evidence="2" id="KW-1185">Reference proteome</keyword>
<name>A0ACB7TFE6_HYAAI</name>
<evidence type="ECO:0000313" key="1">
    <source>
        <dbReference type="EMBL" id="KAH6944864.1"/>
    </source>
</evidence>
<comment type="caution">
    <text evidence="1">The sequence shown here is derived from an EMBL/GenBank/DDBJ whole genome shotgun (WGS) entry which is preliminary data.</text>
</comment>
<proteinExistence type="predicted"/>